<dbReference type="GO" id="GO:0000156">
    <property type="term" value="F:phosphorelay response regulator activity"/>
    <property type="evidence" value="ECO:0007669"/>
    <property type="project" value="TreeGrafter"/>
</dbReference>
<dbReference type="SUPFAM" id="SSF55874">
    <property type="entry name" value="ATPase domain of HSP90 chaperone/DNA topoisomerase II/histidine kinase"/>
    <property type="match status" value="1"/>
</dbReference>
<dbReference type="GO" id="GO:0030295">
    <property type="term" value="F:protein kinase activator activity"/>
    <property type="evidence" value="ECO:0007669"/>
    <property type="project" value="TreeGrafter"/>
</dbReference>
<dbReference type="InterPro" id="IPR005467">
    <property type="entry name" value="His_kinase_dom"/>
</dbReference>
<evidence type="ECO:0000256" key="8">
    <source>
        <dbReference type="ARBA" id="ARBA00022840"/>
    </source>
</evidence>
<dbReference type="STRING" id="134849.SAMN05443668_12023"/>
<dbReference type="GO" id="GO:0005524">
    <property type="term" value="F:ATP binding"/>
    <property type="evidence" value="ECO:0007669"/>
    <property type="project" value="UniProtKB-KW"/>
</dbReference>
<evidence type="ECO:0000256" key="11">
    <source>
        <dbReference type="SAM" id="Phobius"/>
    </source>
</evidence>
<dbReference type="OrthoDB" id="5241402at2"/>
<keyword evidence="8" id="KW-0067">ATP-binding</keyword>
<dbReference type="InterPro" id="IPR003594">
    <property type="entry name" value="HATPase_dom"/>
</dbReference>
<feature type="transmembrane region" description="Helical" evidence="11">
    <location>
        <begin position="237"/>
        <end position="254"/>
    </location>
</feature>
<dbReference type="GO" id="GO:0000155">
    <property type="term" value="F:phosphorelay sensor kinase activity"/>
    <property type="evidence" value="ECO:0007669"/>
    <property type="project" value="InterPro"/>
</dbReference>
<dbReference type="RefSeq" id="WP_073264602.1">
    <property type="nucleotide sequence ID" value="NZ_FRCS01000020.1"/>
</dbReference>
<dbReference type="PANTHER" id="PTHR42878">
    <property type="entry name" value="TWO-COMPONENT HISTIDINE KINASE"/>
    <property type="match status" value="1"/>
</dbReference>
<evidence type="ECO:0000256" key="9">
    <source>
        <dbReference type="ARBA" id="ARBA00023012"/>
    </source>
</evidence>
<evidence type="ECO:0000256" key="2">
    <source>
        <dbReference type="ARBA" id="ARBA00004236"/>
    </source>
</evidence>
<dbReference type="InterPro" id="IPR003661">
    <property type="entry name" value="HisK_dim/P_dom"/>
</dbReference>
<keyword evidence="11" id="KW-1133">Transmembrane helix</keyword>
<dbReference type="Gene3D" id="3.30.450.20">
    <property type="entry name" value="PAS domain"/>
    <property type="match status" value="1"/>
</dbReference>
<feature type="transmembrane region" description="Helical" evidence="11">
    <location>
        <begin position="121"/>
        <end position="146"/>
    </location>
</feature>
<evidence type="ECO:0000313" key="14">
    <source>
        <dbReference type="Proteomes" id="UP000184440"/>
    </source>
</evidence>
<feature type="transmembrane region" description="Helical" evidence="11">
    <location>
        <begin position="266"/>
        <end position="288"/>
    </location>
</feature>
<protein>
    <recommendedName>
        <fullName evidence="10">Sensor-like histidine kinase SenX3</fullName>
        <ecNumber evidence="3">2.7.13.3</ecNumber>
    </recommendedName>
</protein>
<dbReference type="PANTHER" id="PTHR42878:SF7">
    <property type="entry name" value="SENSOR HISTIDINE KINASE GLRK"/>
    <property type="match status" value="1"/>
</dbReference>
<accession>A0A1M7RL89</accession>
<dbReference type="PROSITE" id="PS50109">
    <property type="entry name" value="HIS_KIN"/>
    <property type="match status" value="1"/>
</dbReference>
<reference evidence="13 14" key="1">
    <citation type="submission" date="2016-11" db="EMBL/GenBank/DDBJ databases">
        <authorList>
            <person name="Jaros S."/>
            <person name="Januszkiewicz K."/>
            <person name="Wedrychowicz H."/>
        </authorList>
    </citation>
    <scope>NUCLEOTIDE SEQUENCE [LARGE SCALE GENOMIC DNA]</scope>
    <source>
        <strain evidence="13 14">DSM 46144</strain>
    </source>
</reference>
<comment type="catalytic activity">
    <reaction evidence="1">
        <text>ATP + protein L-histidine = ADP + protein N-phospho-L-histidine.</text>
        <dbReference type="EC" id="2.7.13.3"/>
    </reaction>
</comment>
<evidence type="ECO:0000259" key="12">
    <source>
        <dbReference type="PROSITE" id="PS50109"/>
    </source>
</evidence>
<keyword evidence="5" id="KW-0808">Transferase</keyword>
<dbReference type="Pfam" id="PF02518">
    <property type="entry name" value="HATPase_c"/>
    <property type="match status" value="1"/>
</dbReference>
<dbReference type="SMART" id="SM00387">
    <property type="entry name" value="HATPase_c"/>
    <property type="match status" value="1"/>
</dbReference>
<dbReference type="EMBL" id="FRCS01000020">
    <property type="protein sequence ID" value="SHN47067.1"/>
    <property type="molecule type" value="Genomic_DNA"/>
</dbReference>
<dbReference type="InterPro" id="IPR036890">
    <property type="entry name" value="HATPase_C_sf"/>
</dbReference>
<keyword evidence="4" id="KW-0597">Phosphoprotein</keyword>
<dbReference type="GO" id="GO:0007234">
    <property type="term" value="P:osmosensory signaling via phosphorelay pathway"/>
    <property type="evidence" value="ECO:0007669"/>
    <property type="project" value="TreeGrafter"/>
</dbReference>
<evidence type="ECO:0000256" key="5">
    <source>
        <dbReference type="ARBA" id="ARBA00022679"/>
    </source>
</evidence>
<keyword evidence="6" id="KW-0547">Nucleotide-binding</keyword>
<evidence type="ECO:0000256" key="4">
    <source>
        <dbReference type="ARBA" id="ARBA00022553"/>
    </source>
</evidence>
<dbReference type="CDD" id="cd00082">
    <property type="entry name" value="HisKA"/>
    <property type="match status" value="1"/>
</dbReference>
<keyword evidence="11" id="KW-0812">Transmembrane</keyword>
<dbReference type="Pfam" id="PF00512">
    <property type="entry name" value="HisKA"/>
    <property type="match status" value="1"/>
</dbReference>
<dbReference type="Gene3D" id="1.10.287.130">
    <property type="match status" value="1"/>
</dbReference>
<keyword evidence="7" id="KW-0418">Kinase</keyword>
<dbReference type="Gene3D" id="3.30.565.10">
    <property type="entry name" value="Histidine kinase-like ATPase, C-terminal domain"/>
    <property type="match status" value="1"/>
</dbReference>
<name>A0A1M7RL89_9ACTN</name>
<dbReference type="InterPro" id="IPR050351">
    <property type="entry name" value="BphY/WalK/GraS-like"/>
</dbReference>
<evidence type="ECO:0000256" key="6">
    <source>
        <dbReference type="ARBA" id="ARBA00022741"/>
    </source>
</evidence>
<dbReference type="GO" id="GO:0005886">
    <property type="term" value="C:plasma membrane"/>
    <property type="evidence" value="ECO:0007669"/>
    <property type="project" value="UniProtKB-SubCell"/>
</dbReference>
<dbReference type="EC" id="2.7.13.3" evidence="3"/>
<evidence type="ECO:0000313" key="13">
    <source>
        <dbReference type="EMBL" id="SHN47067.1"/>
    </source>
</evidence>
<keyword evidence="14" id="KW-1185">Reference proteome</keyword>
<dbReference type="Proteomes" id="UP000184440">
    <property type="component" value="Unassembled WGS sequence"/>
</dbReference>
<dbReference type="SMART" id="SM00388">
    <property type="entry name" value="HisKA"/>
    <property type="match status" value="1"/>
</dbReference>
<sequence length="684" mass="71754">MSPAAALARSVGFAALFLLAAIAGRLTLLEGTALSLVWPAAGVAIVWFVAQRGSPTPATDWVLLAGVTLAANLSTGAPLTLAVGFLCANAVQIAVFLGVFGRLRPDWRRGAEPPLVRLADLWRMIAATLASTVCGALIGPTLASWWAGSWSWFGELIWLTRNISSVLLIGILGMLLIGRRGVGERFRGWRLVELGALTVCSVAWYAVAFGFSQGFPLAFPLLVVTVWAGARFPSTLVAAHGVILGTVAVLYTLHDVGPFAAIESNPMRALVAQAFVAMVGILGPVLALGRDERQALSRELSAAAAASAAQARTLSTIVDSISDGLMVIGADGRILLRNPAAVNLFPELSRRSQFVGDNPEVVLAEPGGGPIEMADLPFSLALAGETVLNRDLAVRQPATGSERIFQVSAAPLADDGAGRRAVVLYHDVTSDRRHRDELTAFAGVVAHDLLNPLTTVEGWTEALAEELYDHPEIAGARDSITRIRRGSTRMRHLINDLLAYTTARDGALSPARVALGDLVAEIVSARVDQATAAGALPPRFSVGRLHDVEADPVLIRQLLDNLVSNAVKYTAPATVPHVTIETELAGDERVRLTVTDNGIGIPPGQHEAIFANFHRAHREAGYAGTGLGLAICARIVERHGGAIAASDNPNGPGARFTVLLPAARTAVGGDGSVAPAPASVGHQV</sequence>
<feature type="transmembrane region" description="Helical" evidence="11">
    <location>
        <begin position="189"/>
        <end position="207"/>
    </location>
</feature>
<keyword evidence="9" id="KW-0902">Two-component regulatory system</keyword>
<feature type="domain" description="Histidine kinase" evidence="12">
    <location>
        <begin position="444"/>
        <end position="664"/>
    </location>
</feature>
<dbReference type="PRINTS" id="PR00344">
    <property type="entry name" value="BCTRLSENSOR"/>
</dbReference>
<dbReference type="Pfam" id="PF08448">
    <property type="entry name" value="PAS_4"/>
    <property type="match status" value="1"/>
</dbReference>
<evidence type="ECO:0000256" key="10">
    <source>
        <dbReference type="ARBA" id="ARBA00039401"/>
    </source>
</evidence>
<dbReference type="CDD" id="cd00075">
    <property type="entry name" value="HATPase"/>
    <property type="match status" value="1"/>
</dbReference>
<dbReference type="InterPro" id="IPR035965">
    <property type="entry name" value="PAS-like_dom_sf"/>
</dbReference>
<feature type="transmembrane region" description="Helical" evidence="11">
    <location>
        <begin position="81"/>
        <end position="100"/>
    </location>
</feature>
<proteinExistence type="predicted"/>
<feature type="transmembrane region" description="Helical" evidence="11">
    <location>
        <begin position="158"/>
        <end position="177"/>
    </location>
</feature>
<evidence type="ECO:0000256" key="3">
    <source>
        <dbReference type="ARBA" id="ARBA00012438"/>
    </source>
</evidence>
<organism evidence="13 14">
    <name type="scientific">Cryptosporangium aurantiacum</name>
    <dbReference type="NCBI Taxonomy" id="134849"/>
    <lineage>
        <taxon>Bacteria</taxon>
        <taxon>Bacillati</taxon>
        <taxon>Actinomycetota</taxon>
        <taxon>Actinomycetes</taxon>
        <taxon>Cryptosporangiales</taxon>
        <taxon>Cryptosporangiaceae</taxon>
        <taxon>Cryptosporangium</taxon>
    </lineage>
</organism>
<evidence type="ECO:0000256" key="7">
    <source>
        <dbReference type="ARBA" id="ARBA00022777"/>
    </source>
</evidence>
<dbReference type="InterPro" id="IPR013656">
    <property type="entry name" value="PAS_4"/>
</dbReference>
<dbReference type="InterPro" id="IPR036097">
    <property type="entry name" value="HisK_dim/P_sf"/>
</dbReference>
<dbReference type="SUPFAM" id="SSF55785">
    <property type="entry name" value="PYP-like sensor domain (PAS domain)"/>
    <property type="match status" value="1"/>
</dbReference>
<dbReference type="AlphaFoldDB" id="A0A1M7RL89"/>
<keyword evidence="11" id="KW-0472">Membrane</keyword>
<dbReference type="InterPro" id="IPR004358">
    <property type="entry name" value="Sig_transdc_His_kin-like_C"/>
</dbReference>
<evidence type="ECO:0000256" key="1">
    <source>
        <dbReference type="ARBA" id="ARBA00000085"/>
    </source>
</evidence>
<dbReference type="SUPFAM" id="SSF47384">
    <property type="entry name" value="Homodimeric domain of signal transducing histidine kinase"/>
    <property type="match status" value="1"/>
</dbReference>
<feature type="transmembrane region" description="Helical" evidence="11">
    <location>
        <begin position="33"/>
        <end position="50"/>
    </location>
</feature>
<gene>
    <name evidence="13" type="ORF">SAMN05443668_12023</name>
</gene>
<comment type="subcellular location">
    <subcellularLocation>
        <location evidence="2">Cell membrane</location>
    </subcellularLocation>
</comment>